<feature type="domain" description="ATPase V1 complex subunit H C-terminal" evidence="6">
    <location>
        <begin position="488"/>
        <end position="603"/>
    </location>
</feature>
<keyword evidence="8" id="KW-1185">Reference proteome</keyword>
<dbReference type="Pfam" id="PF03224">
    <property type="entry name" value="V-ATPase_H_N"/>
    <property type="match status" value="1"/>
</dbReference>
<dbReference type="OrthoDB" id="10263554at2759"/>
<dbReference type="InterPro" id="IPR038497">
    <property type="entry name" value="ATPase_V1-cplx_hsu_C_sf"/>
</dbReference>
<dbReference type="GeneID" id="19017011"/>
<dbReference type="PANTHER" id="PTHR10698">
    <property type="entry name" value="V-TYPE PROTON ATPASE SUBUNIT H"/>
    <property type="match status" value="1"/>
</dbReference>
<dbReference type="Gene3D" id="1.25.10.10">
    <property type="entry name" value="Leucine-rich Repeat Variant"/>
    <property type="match status" value="1"/>
</dbReference>
<evidence type="ECO:0000256" key="4">
    <source>
        <dbReference type="ARBA" id="ARBA00023065"/>
    </source>
</evidence>
<name>K8EBV5_9CHLO</name>
<dbReference type="InterPro" id="IPR004908">
    <property type="entry name" value="ATPase_V1-cplx_hsu"/>
</dbReference>
<dbReference type="PANTHER" id="PTHR10698:SF0">
    <property type="entry name" value="V-TYPE PROTON ATPASE SUBUNIT H"/>
    <property type="match status" value="1"/>
</dbReference>
<dbReference type="InterPro" id="IPR011987">
    <property type="entry name" value="ATPase_V1-cplx_hsu_C"/>
</dbReference>
<dbReference type="SUPFAM" id="SSF48371">
    <property type="entry name" value="ARM repeat"/>
    <property type="match status" value="1"/>
</dbReference>
<dbReference type="Proteomes" id="UP000198341">
    <property type="component" value="Chromosome 3"/>
</dbReference>
<sequence>MRGGGGGGSGSYFEEEEVEMEETTTTTTNFNTNHHATTTTAKTLFSFCNDRQIKEKLEANFDWKAYEHGRLVSPTDCNLIVKYEETWRRDGASGGSSMNTAKSLMESSDGKLIANAFLDVFRNVSRREAVERALANVCKMLGDPQLAKVSSEYFMPEINKTVTLSNIDAYKALTRLMLNAKNGWFVREKASFILGVLLSKSESLRNESFFSGEEGEEQEGGEEQRCSEEMQTARTVVRWSIDLLGGGDGSLVDASGGDGPGGTMTIQRGGGGDENHEENEERVIPTAIHALASVLQHRKTRPLARNLGAYKLIAPLLDSEKFNPNSRVQVLYEAALCAWLLSFDAKARKQALKIDNAIVVKKLINAAKTATKEKVVRVAIMALKNILIGLADSGIDDAKKVPSMKSGEGDRHSNKENAASAAHVGGKRDDDKDDEDDELGPIAETCIERESLQKVCENLAHRGFEDAELVDNLEQLAKGLAKRRVVASSWERYLTEVRSGSLDWSPSHTDEGFWRNECSKLTDNNCFVLRNLIAMMSSRDVDPRTLAVACHDVGEFATHYPAGRFLACDLGAKTAAMALMVHEDEEVKAKSLVCVQKLLVANWKFIGGGN</sequence>
<keyword evidence="4" id="KW-0406">Ion transport</keyword>
<feature type="region of interest" description="Disordered" evidence="5">
    <location>
        <begin position="1"/>
        <end position="26"/>
    </location>
</feature>
<feature type="region of interest" description="Disordered" evidence="5">
    <location>
        <begin position="399"/>
        <end position="438"/>
    </location>
</feature>
<accession>K8EBV5</accession>
<evidence type="ECO:0000256" key="2">
    <source>
        <dbReference type="ARBA" id="ARBA00022448"/>
    </source>
</evidence>
<feature type="compositionally biased region" description="Acidic residues" evidence="5">
    <location>
        <begin position="13"/>
        <end position="22"/>
    </location>
</feature>
<dbReference type="Pfam" id="PF11698">
    <property type="entry name" value="V-ATPase_H_C"/>
    <property type="match status" value="1"/>
</dbReference>
<dbReference type="KEGG" id="bpg:Bathy03g04740"/>
<organism evidence="7 8">
    <name type="scientific">Bathycoccus prasinos</name>
    <dbReference type="NCBI Taxonomy" id="41875"/>
    <lineage>
        <taxon>Eukaryota</taxon>
        <taxon>Viridiplantae</taxon>
        <taxon>Chlorophyta</taxon>
        <taxon>Mamiellophyceae</taxon>
        <taxon>Mamiellales</taxon>
        <taxon>Bathycoccaceae</taxon>
        <taxon>Bathycoccus</taxon>
    </lineage>
</organism>
<evidence type="ECO:0000256" key="1">
    <source>
        <dbReference type="ARBA" id="ARBA00008613"/>
    </source>
</evidence>
<dbReference type="InterPro" id="IPR011989">
    <property type="entry name" value="ARM-like"/>
</dbReference>
<dbReference type="Gene3D" id="1.25.40.150">
    <property type="entry name" value="V-type ATPase, subunit H, C-terminal domain"/>
    <property type="match status" value="1"/>
</dbReference>
<feature type="compositionally biased region" description="Gly residues" evidence="5">
    <location>
        <begin position="1"/>
        <end position="10"/>
    </location>
</feature>
<keyword evidence="3" id="KW-0375">Hydrogen ion transport</keyword>
<dbReference type="RefSeq" id="XP_007513975.1">
    <property type="nucleotide sequence ID" value="XM_007513913.1"/>
</dbReference>
<dbReference type="AlphaFoldDB" id="K8EBV5"/>
<reference evidence="7 8" key="1">
    <citation type="submission" date="2011-10" db="EMBL/GenBank/DDBJ databases">
        <authorList>
            <person name="Genoscope - CEA"/>
        </authorList>
    </citation>
    <scope>NUCLEOTIDE SEQUENCE [LARGE SCALE GENOMIC DNA]</scope>
    <source>
        <strain evidence="7 8">RCC 1105</strain>
    </source>
</reference>
<dbReference type="eggNOG" id="KOG2759">
    <property type="taxonomic scope" value="Eukaryota"/>
</dbReference>
<evidence type="ECO:0000256" key="3">
    <source>
        <dbReference type="ARBA" id="ARBA00022781"/>
    </source>
</evidence>
<evidence type="ECO:0000313" key="7">
    <source>
        <dbReference type="EMBL" id="CCO15412.1"/>
    </source>
</evidence>
<proteinExistence type="inferred from homology"/>
<dbReference type="InterPro" id="IPR016024">
    <property type="entry name" value="ARM-type_fold"/>
</dbReference>
<gene>
    <name evidence="7" type="ORF">Bathy03g04740</name>
</gene>
<dbReference type="GO" id="GO:0000221">
    <property type="term" value="C:vacuolar proton-transporting V-type ATPase, V1 domain"/>
    <property type="evidence" value="ECO:0007669"/>
    <property type="project" value="InterPro"/>
</dbReference>
<dbReference type="GO" id="GO:0046961">
    <property type="term" value="F:proton-transporting ATPase activity, rotational mechanism"/>
    <property type="evidence" value="ECO:0007669"/>
    <property type="project" value="InterPro"/>
</dbReference>
<dbReference type="EMBL" id="FO082276">
    <property type="protein sequence ID" value="CCO15412.1"/>
    <property type="molecule type" value="Genomic_DNA"/>
</dbReference>
<evidence type="ECO:0000259" key="6">
    <source>
        <dbReference type="Pfam" id="PF11698"/>
    </source>
</evidence>
<comment type="similarity">
    <text evidence="1">Belongs to the V-ATPase H subunit family.</text>
</comment>
<evidence type="ECO:0000256" key="5">
    <source>
        <dbReference type="SAM" id="MobiDB-lite"/>
    </source>
</evidence>
<keyword evidence="2" id="KW-0813">Transport</keyword>
<protein>
    <submittedName>
        <fullName evidence="7">V-type proton ATPase subunit H</fullName>
    </submittedName>
</protein>
<dbReference type="STRING" id="41875.K8EBV5"/>
<evidence type="ECO:0000313" key="8">
    <source>
        <dbReference type="Proteomes" id="UP000198341"/>
    </source>
</evidence>
<feature type="region of interest" description="Disordered" evidence="5">
    <location>
        <begin position="208"/>
        <end position="227"/>
    </location>
</feature>